<dbReference type="EMBL" id="KV878213">
    <property type="protein sequence ID" value="OJJ33902.1"/>
    <property type="molecule type" value="Genomic_DNA"/>
</dbReference>
<evidence type="ECO:0008006" key="4">
    <source>
        <dbReference type="Google" id="ProtNLM"/>
    </source>
</evidence>
<proteinExistence type="predicted"/>
<sequence>MTPFQTLWVLISITLPVLPHNFSLHSGPWAGMKLFNVTLASSLNKIFFPSRLAYYHHQFVPLASMVPWVSSAAFSHTTWFSHRLILVDIGSSPRVKLLCTWPRWILHCSYCEGERRRK</sequence>
<name>A0A1L9RG44_ASPWE</name>
<accession>A0A1L9RG44</accession>
<feature type="signal peptide" evidence="1">
    <location>
        <begin position="1"/>
        <end position="19"/>
    </location>
</feature>
<dbReference type="RefSeq" id="XP_040687578.1">
    <property type="nucleotide sequence ID" value="XM_040838115.1"/>
</dbReference>
<dbReference type="Proteomes" id="UP000184383">
    <property type="component" value="Unassembled WGS sequence"/>
</dbReference>
<organism evidence="2 3">
    <name type="scientific">Aspergillus wentii DTO 134E9</name>
    <dbReference type="NCBI Taxonomy" id="1073089"/>
    <lineage>
        <taxon>Eukaryota</taxon>
        <taxon>Fungi</taxon>
        <taxon>Dikarya</taxon>
        <taxon>Ascomycota</taxon>
        <taxon>Pezizomycotina</taxon>
        <taxon>Eurotiomycetes</taxon>
        <taxon>Eurotiomycetidae</taxon>
        <taxon>Eurotiales</taxon>
        <taxon>Aspergillaceae</taxon>
        <taxon>Aspergillus</taxon>
        <taxon>Aspergillus subgen. Cremei</taxon>
    </lineage>
</organism>
<evidence type="ECO:0000313" key="3">
    <source>
        <dbReference type="Proteomes" id="UP000184383"/>
    </source>
</evidence>
<reference evidence="3" key="1">
    <citation type="journal article" date="2017" name="Genome Biol.">
        <title>Comparative genomics reveals high biological diversity and specific adaptations in the industrially and medically important fungal genus Aspergillus.</title>
        <authorList>
            <person name="de Vries R.P."/>
            <person name="Riley R."/>
            <person name="Wiebenga A."/>
            <person name="Aguilar-Osorio G."/>
            <person name="Amillis S."/>
            <person name="Uchima C.A."/>
            <person name="Anderluh G."/>
            <person name="Asadollahi M."/>
            <person name="Askin M."/>
            <person name="Barry K."/>
            <person name="Battaglia E."/>
            <person name="Bayram O."/>
            <person name="Benocci T."/>
            <person name="Braus-Stromeyer S.A."/>
            <person name="Caldana C."/>
            <person name="Canovas D."/>
            <person name="Cerqueira G.C."/>
            <person name="Chen F."/>
            <person name="Chen W."/>
            <person name="Choi C."/>
            <person name="Clum A."/>
            <person name="Dos Santos R.A."/>
            <person name="Damasio A.R."/>
            <person name="Diallinas G."/>
            <person name="Emri T."/>
            <person name="Fekete E."/>
            <person name="Flipphi M."/>
            <person name="Freyberg S."/>
            <person name="Gallo A."/>
            <person name="Gournas C."/>
            <person name="Habgood R."/>
            <person name="Hainaut M."/>
            <person name="Harispe M.L."/>
            <person name="Henrissat B."/>
            <person name="Hilden K.S."/>
            <person name="Hope R."/>
            <person name="Hossain A."/>
            <person name="Karabika E."/>
            <person name="Karaffa L."/>
            <person name="Karanyi Z."/>
            <person name="Krasevec N."/>
            <person name="Kuo A."/>
            <person name="Kusch H."/>
            <person name="LaButti K."/>
            <person name="Lagendijk E.L."/>
            <person name="Lapidus A."/>
            <person name="Levasseur A."/>
            <person name="Lindquist E."/>
            <person name="Lipzen A."/>
            <person name="Logrieco A.F."/>
            <person name="MacCabe A."/>
            <person name="Maekelae M.R."/>
            <person name="Malavazi I."/>
            <person name="Melin P."/>
            <person name="Meyer V."/>
            <person name="Mielnichuk N."/>
            <person name="Miskei M."/>
            <person name="Molnar A.P."/>
            <person name="Mule G."/>
            <person name="Ngan C.Y."/>
            <person name="Orejas M."/>
            <person name="Orosz E."/>
            <person name="Ouedraogo J.P."/>
            <person name="Overkamp K.M."/>
            <person name="Park H.-S."/>
            <person name="Perrone G."/>
            <person name="Piumi F."/>
            <person name="Punt P.J."/>
            <person name="Ram A.F."/>
            <person name="Ramon A."/>
            <person name="Rauscher S."/>
            <person name="Record E."/>
            <person name="Riano-Pachon D.M."/>
            <person name="Robert V."/>
            <person name="Roehrig J."/>
            <person name="Ruller R."/>
            <person name="Salamov A."/>
            <person name="Salih N.S."/>
            <person name="Samson R.A."/>
            <person name="Sandor E."/>
            <person name="Sanguinetti M."/>
            <person name="Schuetze T."/>
            <person name="Sepcic K."/>
            <person name="Shelest E."/>
            <person name="Sherlock G."/>
            <person name="Sophianopoulou V."/>
            <person name="Squina F.M."/>
            <person name="Sun H."/>
            <person name="Susca A."/>
            <person name="Todd R.B."/>
            <person name="Tsang A."/>
            <person name="Unkles S.E."/>
            <person name="van de Wiele N."/>
            <person name="van Rossen-Uffink D."/>
            <person name="Oliveira J.V."/>
            <person name="Vesth T.C."/>
            <person name="Visser J."/>
            <person name="Yu J.-H."/>
            <person name="Zhou M."/>
            <person name="Andersen M.R."/>
            <person name="Archer D.B."/>
            <person name="Baker S.E."/>
            <person name="Benoit I."/>
            <person name="Brakhage A.A."/>
            <person name="Braus G.H."/>
            <person name="Fischer R."/>
            <person name="Frisvad J.C."/>
            <person name="Goldman G.H."/>
            <person name="Houbraken J."/>
            <person name="Oakley B."/>
            <person name="Pocsi I."/>
            <person name="Scazzocchio C."/>
            <person name="Seiboth B."/>
            <person name="vanKuyk P.A."/>
            <person name="Wortman J."/>
            <person name="Dyer P.S."/>
            <person name="Grigoriev I.V."/>
        </authorList>
    </citation>
    <scope>NUCLEOTIDE SEQUENCE [LARGE SCALE GENOMIC DNA]</scope>
    <source>
        <strain evidence="3">DTO 134E9</strain>
    </source>
</reference>
<keyword evidence="3" id="KW-1185">Reference proteome</keyword>
<evidence type="ECO:0000256" key="1">
    <source>
        <dbReference type="SAM" id="SignalP"/>
    </source>
</evidence>
<protein>
    <recommendedName>
        <fullName evidence="4">Secreted protein</fullName>
    </recommendedName>
</protein>
<dbReference type="VEuPathDB" id="FungiDB:ASPWEDRAFT_548639"/>
<feature type="chain" id="PRO_5012973624" description="Secreted protein" evidence="1">
    <location>
        <begin position="20"/>
        <end position="118"/>
    </location>
</feature>
<dbReference type="GeneID" id="63753963"/>
<evidence type="ECO:0000313" key="2">
    <source>
        <dbReference type="EMBL" id="OJJ33902.1"/>
    </source>
</evidence>
<dbReference type="AlphaFoldDB" id="A0A1L9RG44"/>
<keyword evidence="1" id="KW-0732">Signal</keyword>
<gene>
    <name evidence="2" type="ORF">ASPWEDRAFT_548639</name>
</gene>